<evidence type="ECO:0000313" key="11">
    <source>
        <dbReference type="EMBL" id="KAA8892896.1"/>
    </source>
</evidence>
<evidence type="ECO:0000313" key="12">
    <source>
        <dbReference type="Proteomes" id="UP000326924"/>
    </source>
</evidence>
<proteinExistence type="predicted"/>
<reference evidence="11 12" key="1">
    <citation type="submission" date="2019-09" db="EMBL/GenBank/DDBJ databases">
        <title>Draft genome of the ectomycorrhizal ascomycete Sphaerosporella brunnea.</title>
        <authorList>
            <consortium name="DOE Joint Genome Institute"/>
            <person name="Benucci G.M."/>
            <person name="Marozzi G."/>
            <person name="Antonielli L."/>
            <person name="Sanchez S."/>
            <person name="Marco P."/>
            <person name="Wang X."/>
            <person name="Falini L.B."/>
            <person name="Barry K."/>
            <person name="Haridas S."/>
            <person name="Lipzen A."/>
            <person name="Labutti K."/>
            <person name="Grigoriev I.V."/>
            <person name="Murat C."/>
            <person name="Martin F."/>
            <person name="Albertini E."/>
            <person name="Donnini D."/>
            <person name="Bonito G."/>
        </authorList>
    </citation>
    <scope>NUCLEOTIDE SEQUENCE [LARGE SCALE GENOMIC DNA]</scope>
    <source>
        <strain evidence="11 12">Sb_GMNB300</strain>
    </source>
</reference>
<dbReference type="GO" id="GO:0005524">
    <property type="term" value="F:ATP binding"/>
    <property type="evidence" value="ECO:0007669"/>
    <property type="project" value="UniProtKB-KW"/>
</dbReference>
<dbReference type="InterPro" id="IPR000719">
    <property type="entry name" value="Prot_kinase_dom"/>
</dbReference>
<dbReference type="InParanoid" id="A0A5J5ECW9"/>
<evidence type="ECO:0000256" key="8">
    <source>
        <dbReference type="ARBA" id="ARBA00048679"/>
    </source>
</evidence>
<dbReference type="PANTHER" id="PTHR24343:SF191">
    <property type="entry name" value="SERINE_THREONINE PROTEIN KINASE"/>
    <property type="match status" value="1"/>
</dbReference>
<feature type="compositionally biased region" description="Basic residues" evidence="9">
    <location>
        <begin position="224"/>
        <end position="238"/>
    </location>
</feature>
<protein>
    <recommendedName>
        <fullName evidence="1">non-specific serine/threonine protein kinase</fullName>
        <ecNumber evidence="1">2.7.11.1</ecNumber>
    </recommendedName>
</protein>
<dbReference type="Gene3D" id="1.10.510.10">
    <property type="entry name" value="Transferase(Phosphotransferase) domain 1"/>
    <property type="match status" value="1"/>
</dbReference>
<dbReference type="FunCoup" id="A0A5J5ECW9">
    <property type="interactions" value="202"/>
</dbReference>
<dbReference type="Pfam" id="PF00069">
    <property type="entry name" value="Pkinase"/>
    <property type="match status" value="1"/>
</dbReference>
<dbReference type="GO" id="GO:0004674">
    <property type="term" value="F:protein serine/threonine kinase activity"/>
    <property type="evidence" value="ECO:0007669"/>
    <property type="project" value="UniProtKB-KW"/>
</dbReference>
<name>A0A5J5ECW9_9PEZI</name>
<evidence type="ECO:0000256" key="1">
    <source>
        <dbReference type="ARBA" id="ARBA00012513"/>
    </source>
</evidence>
<dbReference type="EMBL" id="VXIS01000551">
    <property type="protein sequence ID" value="KAA8892896.1"/>
    <property type="molecule type" value="Genomic_DNA"/>
</dbReference>
<dbReference type="InterPro" id="IPR011009">
    <property type="entry name" value="Kinase-like_dom_sf"/>
</dbReference>
<evidence type="ECO:0000256" key="7">
    <source>
        <dbReference type="ARBA" id="ARBA00047899"/>
    </source>
</evidence>
<sequence length="643" mass="70601">MPLTPESLPELNTKIVPPLNPPLSDSYFDMMDPAVDDHHDYSPGKFMVGLPEFEMDGRECHTVLEEEDEDETASEMQEPITPTSESHDPVFISSSSEGFYPAPIVIATPATPKQLNSSAAPISAANSGASTPTGFGRGRLRRQASERIQTILRRVNSASNNHKDGAVVNMASGSPPKSRSFFPFRHNSARAASPPSPCSPPASLEPQPSPAASRPSSLEEKSASKHHRPNFFSRKHRSNSVSGIKDLTGTGITHPAATGAGSKSRRMSTDVPKMNVPVIPLSTKYVSSSHVPGKSKRCGKGVSAVVKVMHRINEPRHSVVAVKEFRKRAGSESEEEYLEKVNSEFCISKSLHHPNIVITEDLCISSARRWCHVMEYCAGGDLFGLIQKDFMGDAEKHCCFKQLLRGVAYLHDHGIAHRDLKPENLLVTADGHLKITDFGVSEVFAGKHPGVAGIKCGMDMTEIRFSNPGIVGSAPYISPEVQGKTGPYDARKLDVWSCAIIYLVILCSGPLWYSTELNGQNVHFQRYVDCFRAWEKKNPSGEMTRDGPYPRHPVFAGLKPAIMKLLYRMLHLDPSKRITIQEALSDRWVHSIESCNVDSSGECEKVVDAGCKSVSRQVAKAGIHRLHNHLPPNVGKIYGREYD</sequence>
<comment type="caution">
    <text evidence="11">The sequence shown here is derived from an EMBL/GenBank/DDBJ whole genome shotgun (WGS) entry which is preliminary data.</text>
</comment>
<dbReference type="GO" id="GO:0030003">
    <property type="term" value="P:intracellular monoatomic cation homeostasis"/>
    <property type="evidence" value="ECO:0007669"/>
    <property type="project" value="TreeGrafter"/>
</dbReference>
<evidence type="ECO:0000256" key="4">
    <source>
        <dbReference type="ARBA" id="ARBA00022741"/>
    </source>
</evidence>
<evidence type="ECO:0000256" key="9">
    <source>
        <dbReference type="SAM" id="MobiDB-lite"/>
    </source>
</evidence>
<dbReference type="SUPFAM" id="SSF56112">
    <property type="entry name" value="Protein kinase-like (PK-like)"/>
    <property type="match status" value="1"/>
</dbReference>
<organism evidence="11 12">
    <name type="scientific">Sphaerosporella brunnea</name>
    <dbReference type="NCBI Taxonomy" id="1250544"/>
    <lineage>
        <taxon>Eukaryota</taxon>
        <taxon>Fungi</taxon>
        <taxon>Dikarya</taxon>
        <taxon>Ascomycota</taxon>
        <taxon>Pezizomycotina</taxon>
        <taxon>Pezizomycetes</taxon>
        <taxon>Pezizales</taxon>
        <taxon>Pyronemataceae</taxon>
        <taxon>Sphaerosporella</taxon>
    </lineage>
</organism>
<dbReference type="GO" id="GO:0005829">
    <property type="term" value="C:cytosol"/>
    <property type="evidence" value="ECO:0007669"/>
    <property type="project" value="TreeGrafter"/>
</dbReference>
<dbReference type="AlphaFoldDB" id="A0A5J5ECW9"/>
<dbReference type="PROSITE" id="PS00108">
    <property type="entry name" value="PROTEIN_KINASE_ST"/>
    <property type="match status" value="1"/>
</dbReference>
<keyword evidence="6" id="KW-0067">ATP-binding</keyword>
<dbReference type="InterPro" id="IPR008271">
    <property type="entry name" value="Ser/Thr_kinase_AS"/>
</dbReference>
<feature type="compositionally biased region" description="Low complexity" evidence="9">
    <location>
        <begin position="115"/>
        <end position="130"/>
    </location>
</feature>
<gene>
    <name evidence="11" type="ORF">FN846DRAFT_914711</name>
</gene>
<feature type="region of interest" description="Disordered" evidence="9">
    <location>
        <begin position="65"/>
        <end position="90"/>
    </location>
</feature>
<dbReference type="EC" id="2.7.11.1" evidence="1"/>
<evidence type="ECO:0000256" key="5">
    <source>
        <dbReference type="ARBA" id="ARBA00022777"/>
    </source>
</evidence>
<keyword evidence="2" id="KW-0723">Serine/threonine-protein kinase</keyword>
<dbReference type="PANTHER" id="PTHR24343">
    <property type="entry name" value="SERINE/THREONINE KINASE"/>
    <property type="match status" value="1"/>
</dbReference>
<dbReference type="CDD" id="cd13994">
    <property type="entry name" value="STKc_HAL4_like"/>
    <property type="match status" value="1"/>
</dbReference>
<dbReference type="SMART" id="SM00220">
    <property type="entry name" value="S_TKc"/>
    <property type="match status" value="1"/>
</dbReference>
<dbReference type="PROSITE" id="PS50011">
    <property type="entry name" value="PROTEIN_KINASE_DOM"/>
    <property type="match status" value="1"/>
</dbReference>
<keyword evidence="5 11" id="KW-0418">Kinase</keyword>
<evidence type="ECO:0000256" key="2">
    <source>
        <dbReference type="ARBA" id="ARBA00022527"/>
    </source>
</evidence>
<keyword evidence="3" id="KW-0808">Transferase</keyword>
<comment type="catalytic activity">
    <reaction evidence="8">
        <text>L-seryl-[protein] + ATP = O-phospho-L-seryl-[protein] + ADP + H(+)</text>
        <dbReference type="Rhea" id="RHEA:17989"/>
        <dbReference type="Rhea" id="RHEA-COMP:9863"/>
        <dbReference type="Rhea" id="RHEA-COMP:11604"/>
        <dbReference type="ChEBI" id="CHEBI:15378"/>
        <dbReference type="ChEBI" id="CHEBI:29999"/>
        <dbReference type="ChEBI" id="CHEBI:30616"/>
        <dbReference type="ChEBI" id="CHEBI:83421"/>
        <dbReference type="ChEBI" id="CHEBI:456216"/>
        <dbReference type="EC" id="2.7.11.1"/>
    </reaction>
</comment>
<evidence type="ECO:0000256" key="3">
    <source>
        <dbReference type="ARBA" id="ARBA00022679"/>
    </source>
</evidence>
<feature type="region of interest" description="Disordered" evidence="9">
    <location>
        <begin position="115"/>
        <end position="269"/>
    </location>
</feature>
<keyword evidence="4" id="KW-0547">Nucleotide-binding</keyword>
<evidence type="ECO:0000256" key="6">
    <source>
        <dbReference type="ARBA" id="ARBA00022840"/>
    </source>
</evidence>
<dbReference type="OrthoDB" id="4062651at2759"/>
<keyword evidence="12" id="KW-1185">Reference proteome</keyword>
<accession>A0A5J5ECW9</accession>
<evidence type="ECO:0000259" key="10">
    <source>
        <dbReference type="PROSITE" id="PS50011"/>
    </source>
</evidence>
<comment type="catalytic activity">
    <reaction evidence="7">
        <text>L-threonyl-[protein] + ATP = O-phospho-L-threonyl-[protein] + ADP + H(+)</text>
        <dbReference type="Rhea" id="RHEA:46608"/>
        <dbReference type="Rhea" id="RHEA-COMP:11060"/>
        <dbReference type="Rhea" id="RHEA-COMP:11605"/>
        <dbReference type="ChEBI" id="CHEBI:15378"/>
        <dbReference type="ChEBI" id="CHEBI:30013"/>
        <dbReference type="ChEBI" id="CHEBI:30616"/>
        <dbReference type="ChEBI" id="CHEBI:61977"/>
        <dbReference type="ChEBI" id="CHEBI:456216"/>
        <dbReference type="EC" id="2.7.11.1"/>
    </reaction>
</comment>
<dbReference type="Proteomes" id="UP000326924">
    <property type="component" value="Unassembled WGS sequence"/>
</dbReference>
<feature type="domain" description="Protein kinase" evidence="10">
    <location>
        <begin position="292"/>
        <end position="589"/>
    </location>
</feature>